<dbReference type="EMBL" id="LCNC01000029">
    <property type="protein sequence ID" value="KKU47772.1"/>
    <property type="molecule type" value="Genomic_DNA"/>
</dbReference>
<name>A0A0G1QSB5_9BACT</name>
<evidence type="ECO:0000259" key="8">
    <source>
        <dbReference type="Pfam" id="PF14693"/>
    </source>
</evidence>
<dbReference type="GO" id="GO:0003735">
    <property type="term" value="F:structural constituent of ribosome"/>
    <property type="evidence" value="ECO:0007669"/>
    <property type="project" value="InterPro"/>
</dbReference>
<dbReference type="GO" id="GO:0008097">
    <property type="term" value="F:5S rRNA binding"/>
    <property type="evidence" value="ECO:0007669"/>
    <property type="project" value="InterPro"/>
</dbReference>
<evidence type="ECO:0000256" key="2">
    <source>
        <dbReference type="ARBA" id="ARBA00022884"/>
    </source>
</evidence>
<comment type="caution">
    <text evidence="9">The sequence shown here is derived from an EMBL/GenBank/DDBJ whole genome shotgun (WGS) entry which is preliminary data.</text>
</comment>
<dbReference type="InterPro" id="IPR011035">
    <property type="entry name" value="Ribosomal_bL25/Gln-tRNA_synth"/>
</dbReference>
<dbReference type="CDD" id="cd00495">
    <property type="entry name" value="Ribosomal_L25_TL5_CTC"/>
    <property type="match status" value="1"/>
</dbReference>
<protein>
    <recommendedName>
        <fullName evidence="5">Large ribosomal subunit protein bL25</fullName>
    </recommendedName>
    <alternativeName>
        <fullName evidence="5">General stress protein CTC</fullName>
    </alternativeName>
</protein>
<dbReference type="InterPro" id="IPR020930">
    <property type="entry name" value="Ribosomal_uL5_bac-type"/>
</dbReference>
<evidence type="ECO:0000313" key="10">
    <source>
        <dbReference type="Proteomes" id="UP000034831"/>
    </source>
</evidence>
<evidence type="ECO:0000256" key="1">
    <source>
        <dbReference type="ARBA" id="ARBA00022730"/>
    </source>
</evidence>
<evidence type="ECO:0000256" key="4">
    <source>
        <dbReference type="ARBA" id="ARBA00023274"/>
    </source>
</evidence>
<dbReference type="PANTHER" id="PTHR33284:SF1">
    <property type="entry name" value="RIBOSOMAL PROTEIN L25_GLN-TRNA SYNTHETASE, ANTI-CODON-BINDING DOMAIN-CONTAINING PROTEIN"/>
    <property type="match status" value="1"/>
</dbReference>
<dbReference type="SUPFAM" id="SSF50715">
    <property type="entry name" value="Ribosomal protein L25-like"/>
    <property type="match status" value="1"/>
</dbReference>
<dbReference type="Gene3D" id="2.170.120.20">
    <property type="entry name" value="Ribosomal protein L25, beta domain"/>
    <property type="match status" value="1"/>
</dbReference>
<reference evidence="9 10" key="1">
    <citation type="journal article" date="2015" name="Nature">
        <title>rRNA introns, odd ribosomes, and small enigmatic genomes across a large radiation of phyla.</title>
        <authorList>
            <person name="Brown C.T."/>
            <person name="Hug L.A."/>
            <person name="Thomas B.C."/>
            <person name="Sharon I."/>
            <person name="Castelle C.J."/>
            <person name="Singh A."/>
            <person name="Wilkins M.J."/>
            <person name="Williams K.H."/>
            <person name="Banfield J.F."/>
        </authorList>
    </citation>
    <scope>NUCLEOTIDE SEQUENCE [LARGE SCALE GENOMIC DNA]</scope>
</reference>
<dbReference type="InterPro" id="IPR020057">
    <property type="entry name" value="Ribosomal_bL25_b-dom"/>
</dbReference>
<dbReference type="AlphaFoldDB" id="A0A0G1QSB5"/>
<sequence>MNKTTLEAKVRKITGRKVKTLRKEGLIPANIYGKKVKSQAIQVMALDFKKAYEEAGETGLISLKVQGEKGKAEDRAVLVSNVQIDPLSDAAVHVDFRQVDLKEKVTASVPVELVGESPAEKGSLGTVVQYIDEIEVEALPTDLPEKFEVDASGLTEVDQAVFVSDLKYDKAKVEIKNDSGEIIVKVEPPQKEEVVAAPVTEEVPIEGEAPKEAGEEAPVEGGAQAPEEPQEGKTS</sequence>
<dbReference type="Gene3D" id="2.40.240.10">
    <property type="entry name" value="Ribosomal Protein L25, Chain P"/>
    <property type="match status" value="1"/>
</dbReference>
<feature type="region of interest" description="Disordered" evidence="6">
    <location>
        <begin position="194"/>
        <end position="235"/>
    </location>
</feature>
<dbReference type="InterPro" id="IPR037121">
    <property type="entry name" value="Ribosomal_bL25_C"/>
</dbReference>
<evidence type="ECO:0000256" key="5">
    <source>
        <dbReference type="HAMAP-Rule" id="MF_01334"/>
    </source>
</evidence>
<feature type="domain" description="Large ribosomal subunit protein bL25 L25" evidence="7">
    <location>
        <begin position="6"/>
        <end position="96"/>
    </location>
</feature>
<feature type="domain" description="Large ribosomal subunit protein bL25 beta" evidence="8">
    <location>
        <begin position="104"/>
        <end position="190"/>
    </location>
</feature>
<dbReference type="GO" id="GO:0022625">
    <property type="term" value="C:cytosolic large ribosomal subunit"/>
    <property type="evidence" value="ECO:0007669"/>
    <property type="project" value="TreeGrafter"/>
</dbReference>
<organism evidence="9 10">
    <name type="scientific">Candidatus Woesebacteria bacterium GW2011_GWF2_46_8</name>
    <dbReference type="NCBI Taxonomy" id="1618604"/>
    <lineage>
        <taxon>Bacteria</taxon>
        <taxon>Candidatus Woeseibacteriota</taxon>
    </lineage>
</organism>
<accession>A0A0G1QSB5</accession>
<evidence type="ECO:0000259" key="7">
    <source>
        <dbReference type="Pfam" id="PF01386"/>
    </source>
</evidence>
<dbReference type="GO" id="GO:0006412">
    <property type="term" value="P:translation"/>
    <property type="evidence" value="ECO:0007669"/>
    <property type="project" value="UniProtKB-UniRule"/>
</dbReference>
<dbReference type="PANTHER" id="PTHR33284">
    <property type="entry name" value="RIBOSOMAL PROTEIN L25/GLN-TRNA SYNTHETASE, ANTI-CODON-BINDING DOMAIN-CONTAINING PROTEIN"/>
    <property type="match status" value="1"/>
</dbReference>
<keyword evidence="1 5" id="KW-0699">rRNA-binding</keyword>
<proteinExistence type="inferred from homology"/>
<dbReference type="Proteomes" id="UP000034831">
    <property type="component" value="Unassembled WGS sequence"/>
</dbReference>
<dbReference type="InterPro" id="IPR029751">
    <property type="entry name" value="Ribosomal_L25_dom"/>
</dbReference>
<evidence type="ECO:0000256" key="3">
    <source>
        <dbReference type="ARBA" id="ARBA00022980"/>
    </source>
</evidence>
<comment type="subunit">
    <text evidence="5">Part of the 50S ribosomal subunit; part of the 5S rRNA/L5/L18/L25 subcomplex. Contacts the 5S rRNA. Binds to the 5S rRNA independently of L5 and L18.</text>
</comment>
<dbReference type="Pfam" id="PF14693">
    <property type="entry name" value="Ribosomal_TL5_C"/>
    <property type="match status" value="1"/>
</dbReference>
<keyword evidence="2 5" id="KW-0694">RNA-binding</keyword>
<dbReference type="NCBIfam" id="TIGR00731">
    <property type="entry name" value="bL25_bact_ctc"/>
    <property type="match status" value="1"/>
</dbReference>
<evidence type="ECO:0000256" key="6">
    <source>
        <dbReference type="SAM" id="MobiDB-lite"/>
    </source>
</evidence>
<comment type="similarity">
    <text evidence="5">Belongs to the bacterial ribosomal protein bL25 family. CTC subfamily.</text>
</comment>
<dbReference type="InterPro" id="IPR001021">
    <property type="entry name" value="Ribosomal_bL25_long"/>
</dbReference>
<dbReference type="Pfam" id="PF01386">
    <property type="entry name" value="Ribosomal_L25p"/>
    <property type="match status" value="1"/>
</dbReference>
<evidence type="ECO:0000313" key="9">
    <source>
        <dbReference type="EMBL" id="KKU47772.1"/>
    </source>
</evidence>
<dbReference type="HAMAP" id="MF_01334">
    <property type="entry name" value="Ribosomal_bL25_CTC"/>
    <property type="match status" value="1"/>
</dbReference>
<keyword evidence="4 5" id="KW-0687">Ribonucleoprotein</keyword>
<gene>
    <name evidence="5" type="primary">rplY</name>
    <name evidence="5" type="synonym">ctc</name>
    <name evidence="9" type="ORF">UX67_C0029G0001</name>
</gene>
<keyword evidence="3 5" id="KW-0689">Ribosomal protein</keyword>
<dbReference type="InterPro" id="IPR020056">
    <property type="entry name" value="Rbsml_bL25/Gln-tRNA_synth_N"/>
</dbReference>
<comment type="function">
    <text evidence="5">This is one of the proteins that binds to the 5S RNA in the ribosome where it forms part of the central protuberance.</text>
</comment>